<dbReference type="Proteomes" id="UP000028547">
    <property type="component" value="Unassembled WGS sequence"/>
</dbReference>
<evidence type="ECO:0000259" key="2">
    <source>
        <dbReference type="Pfam" id="PF12770"/>
    </source>
</evidence>
<dbReference type="SUPFAM" id="SSF48452">
    <property type="entry name" value="TPR-like"/>
    <property type="match status" value="1"/>
</dbReference>
<reference evidence="4 5" key="1">
    <citation type="submission" date="2014-07" db="EMBL/GenBank/DDBJ databases">
        <title>Draft Genome Sequence of Gephyronic Acid Producer, Cystobacter violaceus Strain Cb vi76.</title>
        <authorList>
            <person name="Stevens D.C."/>
            <person name="Young J."/>
            <person name="Carmichael R."/>
            <person name="Tan J."/>
            <person name="Taylor R.E."/>
        </authorList>
    </citation>
    <scope>NUCLEOTIDE SEQUENCE [LARGE SCALE GENOMIC DNA]</scope>
    <source>
        <strain evidence="4 5">Cb vi76</strain>
    </source>
</reference>
<feature type="transmembrane region" description="Helical" evidence="1">
    <location>
        <begin position="77"/>
        <end position="95"/>
    </location>
</feature>
<name>A0A084SK75_9BACT</name>
<gene>
    <name evidence="4" type="ORF">Q664_38805</name>
</gene>
<keyword evidence="1" id="KW-0472">Membrane</keyword>
<dbReference type="Gene3D" id="1.25.40.10">
    <property type="entry name" value="Tetratricopeptide repeat domain"/>
    <property type="match status" value="1"/>
</dbReference>
<evidence type="ECO:0000313" key="5">
    <source>
        <dbReference type="Proteomes" id="UP000028547"/>
    </source>
</evidence>
<dbReference type="InterPro" id="IPR024983">
    <property type="entry name" value="CHAT_dom"/>
</dbReference>
<dbReference type="Gene3D" id="1.10.10.1320">
    <property type="entry name" value="Anti-sigma factor, zinc-finger domain"/>
    <property type="match status" value="1"/>
</dbReference>
<organism evidence="4 5">
    <name type="scientific">Archangium violaceum Cb vi76</name>
    <dbReference type="NCBI Taxonomy" id="1406225"/>
    <lineage>
        <taxon>Bacteria</taxon>
        <taxon>Pseudomonadati</taxon>
        <taxon>Myxococcota</taxon>
        <taxon>Myxococcia</taxon>
        <taxon>Myxococcales</taxon>
        <taxon>Cystobacterineae</taxon>
        <taxon>Archangiaceae</taxon>
        <taxon>Archangium</taxon>
    </lineage>
</organism>
<dbReference type="EMBL" id="JPMI01000275">
    <property type="protein sequence ID" value="KFA88860.1"/>
    <property type="molecule type" value="Genomic_DNA"/>
</dbReference>
<sequence length="978" mass="106450">MSEIHDQVHAFADGELEPAQAESFRQHLGVCEQCQAELGDILQLQAMGERLGEQPAVAPVEQAARAFRPAWSRRRQALLAVGLGGALVALLVLVVPRGSGPGEEPVVLALAPTRSLEARLSWQGASGWRPYGVRRSGEERPREPLPLKALAALEDARDWHGLAMAQLLAGEPERAAEALKQAGHSPGEDSDRAALALSRGALEEALVLLEGVLEREPRHPAALWNRALVLRELGLDLLSAEGFRQVAALGEPGWSEEGRQRAEAVERATQQRQQRWKAAWEACKALAAQGTSLPEGTVREAPGLVRKYLYLSVWSAPTAERVRALLPVARELDSTHGGQVLERYVERTARRDFRTRGPLATTFSQVLAGKALEPAAAERFLRELKAAGELDILLGALPLLNRLPARLDAYAAAARSVGDPWFDSSTELQRAQAQVAASRLAQAEQILLEALPACERLRLGSRCGELEGLLTYLYRVQHRLVEAREHALRGLERARRLNDADQETRFIQDLGSIEYFRDASALARAWLQESALRQPDYCRTQVYVAETLAQLRLAEMRPAQARAELERVPSCGAPRSILSAYTLMELARREPRPGDAQKVAQWLAELRAQPGQRPGQLLVVDHVEGRLRLLQDRAQGQRLLREVVAAAGRLPREDTTALKARADSYSALILDAGQSGEYAEALALFAEESQGPAPEHCTLGVELSEGRTLVVARDADGRPVGAYEASRPSSELDLGRLVPEPVLRALRPCASVSVYARYPLHGREGLLPADFAWSYRRGPRPASSPPSGTPRSLVVSDVAAPASLGLPRLAAWTLSQPAPGRVDLLGAEATPSRVLAEMARADEIDLHAHGLVNLGLSDASLVVLAPEADGHYALTAGDVRRHRLERAPVVLLASCRAARTAPYYHEPWSLPVAFLEAGARAVIASPADIPDDEAGPFFDAVRARIRAGESPAVAVRNERSRLLSSNPQSWVRTVVTFE</sequence>
<accession>A0A084SK75</accession>
<dbReference type="InterPro" id="IPR041916">
    <property type="entry name" value="Anti_sigma_zinc_sf"/>
</dbReference>
<dbReference type="InterPro" id="IPR011990">
    <property type="entry name" value="TPR-like_helical_dom_sf"/>
</dbReference>
<dbReference type="InterPro" id="IPR027383">
    <property type="entry name" value="Znf_put"/>
</dbReference>
<proteinExistence type="predicted"/>
<evidence type="ECO:0000313" key="4">
    <source>
        <dbReference type="EMBL" id="KFA88860.1"/>
    </source>
</evidence>
<dbReference type="Pfam" id="PF13490">
    <property type="entry name" value="zf-HC2"/>
    <property type="match status" value="1"/>
</dbReference>
<dbReference type="Pfam" id="PF12770">
    <property type="entry name" value="CHAT"/>
    <property type="match status" value="1"/>
</dbReference>
<feature type="domain" description="CHAT" evidence="2">
    <location>
        <begin position="819"/>
        <end position="967"/>
    </location>
</feature>
<dbReference type="RefSeq" id="WP_043407359.1">
    <property type="nucleotide sequence ID" value="NZ_JPMI01000275.1"/>
</dbReference>
<keyword evidence="1" id="KW-1133">Transmembrane helix</keyword>
<evidence type="ECO:0000256" key="1">
    <source>
        <dbReference type="SAM" id="Phobius"/>
    </source>
</evidence>
<protein>
    <recommendedName>
        <fullName evidence="6">CHAT domain-containing protein</fullName>
    </recommendedName>
</protein>
<evidence type="ECO:0000259" key="3">
    <source>
        <dbReference type="Pfam" id="PF13490"/>
    </source>
</evidence>
<feature type="domain" description="Putative zinc-finger" evidence="3">
    <location>
        <begin position="3"/>
        <end position="35"/>
    </location>
</feature>
<dbReference type="AlphaFoldDB" id="A0A084SK75"/>
<keyword evidence="1" id="KW-0812">Transmembrane</keyword>
<comment type="caution">
    <text evidence="4">The sequence shown here is derived from an EMBL/GenBank/DDBJ whole genome shotgun (WGS) entry which is preliminary data.</text>
</comment>
<evidence type="ECO:0008006" key="6">
    <source>
        <dbReference type="Google" id="ProtNLM"/>
    </source>
</evidence>